<feature type="region of interest" description="Disordered" evidence="1">
    <location>
        <begin position="80"/>
        <end position="127"/>
    </location>
</feature>
<comment type="caution">
    <text evidence="2">The sequence shown here is derived from an EMBL/GenBank/DDBJ whole genome shotgun (WGS) entry which is preliminary data.</text>
</comment>
<sequence>MQRRTTSYGQSQLSSPSLTLVPRWWVGATLFAYANITFSQSMIYFSGYNSSFAWLLVDWLHAGEGYSCAQTQLYDFDNSVSKQKSKPKRGASLPQSSRQPRYNVSVGNVEKSRLDKLVEMPKSSEQR</sequence>
<keyword evidence="3" id="KW-1185">Reference proteome</keyword>
<name>A0A811UKQ0_CERCA</name>
<dbReference type="Proteomes" id="UP000606786">
    <property type="component" value="Unassembled WGS sequence"/>
</dbReference>
<organism evidence="2 3">
    <name type="scientific">Ceratitis capitata</name>
    <name type="common">Mediterranean fruit fly</name>
    <name type="synonym">Tephritis capitata</name>
    <dbReference type="NCBI Taxonomy" id="7213"/>
    <lineage>
        <taxon>Eukaryota</taxon>
        <taxon>Metazoa</taxon>
        <taxon>Ecdysozoa</taxon>
        <taxon>Arthropoda</taxon>
        <taxon>Hexapoda</taxon>
        <taxon>Insecta</taxon>
        <taxon>Pterygota</taxon>
        <taxon>Neoptera</taxon>
        <taxon>Endopterygota</taxon>
        <taxon>Diptera</taxon>
        <taxon>Brachycera</taxon>
        <taxon>Muscomorpha</taxon>
        <taxon>Tephritoidea</taxon>
        <taxon>Tephritidae</taxon>
        <taxon>Ceratitis</taxon>
        <taxon>Ceratitis</taxon>
    </lineage>
</organism>
<evidence type="ECO:0000313" key="2">
    <source>
        <dbReference type="EMBL" id="CAD6998397.1"/>
    </source>
</evidence>
<proteinExistence type="predicted"/>
<protein>
    <submittedName>
        <fullName evidence="2">(Mediterranean fruit fly) hypothetical protein</fullName>
    </submittedName>
</protein>
<dbReference type="AlphaFoldDB" id="A0A811UKQ0"/>
<gene>
    <name evidence="2" type="ORF">CCAP1982_LOCUS6997</name>
</gene>
<evidence type="ECO:0000256" key="1">
    <source>
        <dbReference type="SAM" id="MobiDB-lite"/>
    </source>
</evidence>
<accession>A0A811UKQ0</accession>
<reference evidence="2" key="1">
    <citation type="submission" date="2020-11" db="EMBL/GenBank/DDBJ databases">
        <authorList>
            <person name="Whitehead M."/>
        </authorList>
    </citation>
    <scope>NUCLEOTIDE SEQUENCE</scope>
    <source>
        <strain evidence="2">EGII</strain>
    </source>
</reference>
<dbReference type="EMBL" id="CAJHJT010000012">
    <property type="protein sequence ID" value="CAD6998397.1"/>
    <property type="molecule type" value="Genomic_DNA"/>
</dbReference>
<feature type="compositionally biased region" description="Basic and acidic residues" evidence="1">
    <location>
        <begin position="110"/>
        <end position="127"/>
    </location>
</feature>
<evidence type="ECO:0000313" key="3">
    <source>
        <dbReference type="Proteomes" id="UP000606786"/>
    </source>
</evidence>
<feature type="compositionally biased region" description="Polar residues" evidence="1">
    <location>
        <begin position="93"/>
        <end position="106"/>
    </location>
</feature>